<evidence type="ECO:0000313" key="3">
    <source>
        <dbReference type="Ensembl" id="ENSPTIP00000010863.1"/>
    </source>
</evidence>
<proteinExistence type="predicted"/>
<feature type="transmembrane region" description="Helical" evidence="2">
    <location>
        <begin position="33"/>
        <end position="51"/>
    </location>
</feature>
<organism evidence="3 4">
    <name type="scientific">Panthera tigris altaica</name>
    <name type="common">Siberian tiger</name>
    <dbReference type="NCBI Taxonomy" id="74533"/>
    <lineage>
        <taxon>Eukaryota</taxon>
        <taxon>Metazoa</taxon>
        <taxon>Chordata</taxon>
        <taxon>Craniata</taxon>
        <taxon>Vertebrata</taxon>
        <taxon>Euteleostomi</taxon>
        <taxon>Mammalia</taxon>
        <taxon>Eutheria</taxon>
        <taxon>Laurasiatheria</taxon>
        <taxon>Carnivora</taxon>
        <taxon>Feliformia</taxon>
        <taxon>Felidae</taxon>
        <taxon>Pantherinae</taxon>
        <taxon>Panthera</taxon>
    </lineage>
</organism>
<reference evidence="3" key="2">
    <citation type="submission" date="2025-09" db="UniProtKB">
        <authorList>
            <consortium name="Ensembl"/>
        </authorList>
    </citation>
    <scope>IDENTIFICATION</scope>
</reference>
<keyword evidence="2" id="KW-0472">Membrane</keyword>
<dbReference type="Ensembl" id="ENSPTIT00000014835.1">
    <property type="protein sequence ID" value="ENSPTIP00000010863.1"/>
    <property type="gene ID" value="ENSPTIG00000011488.1"/>
</dbReference>
<feature type="region of interest" description="Disordered" evidence="1">
    <location>
        <begin position="1"/>
        <end position="25"/>
    </location>
</feature>
<name>A0A8C9JWN3_PANTA</name>
<protein>
    <submittedName>
        <fullName evidence="3">Uncharacterized protein</fullName>
    </submittedName>
</protein>
<evidence type="ECO:0000256" key="2">
    <source>
        <dbReference type="SAM" id="Phobius"/>
    </source>
</evidence>
<keyword evidence="4" id="KW-1185">Reference proteome</keyword>
<sequence>GALSTRTCTNAFSEDSSSTAHPRRPRCKHSEQYRGLCFNGSAFVLYLSAAVVDASSFFAFLVTICYAGNTYFSFIAWRSRTIQ</sequence>
<dbReference type="Proteomes" id="UP000675900">
    <property type="component" value="Unassembled WGS sequence"/>
</dbReference>
<feature type="transmembrane region" description="Helical" evidence="2">
    <location>
        <begin position="57"/>
        <end position="77"/>
    </location>
</feature>
<accession>A0A8C9JWN3</accession>
<evidence type="ECO:0000313" key="4">
    <source>
        <dbReference type="Proteomes" id="UP000675900"/>
    </source>
</evidence>
<keyword evidence="2" id="KW-1133">Transmembrane helix</keyword>
<evidence type="ECO:0000256" key="1">
    <source>
        <dbReference type="SAM" id="MobiDB-lite"/>
    </source>
</evidence>
<keyword evidence="2" id="KW-0812">Transmembrane</keyword>
<reference evidence="3" key="1">
    <citation type="submission" date="2025-08" db="UniProtKB">
        <authorList>
            <consortium name="Ensembl"/>
        </authorList>
    </citation>
    <scope>IDENTIFICATION</scope>
</reference>
<dbReference type="AlphaFoldDB" id="A0A8C9JWN3"/>
<feature type="compositionally biased region" description="Polar residues" evidence="1">
    <location>
        <begin position="1"/>
        <end position="20"/>
    </location>
</feature>